<dbReference type="InterPro" id="IPR050832">
    <property type="entry name" value="Bact_Acetyltransf"/>
</dbReference>
<dbReference type="GO" id="GO:0016747">
    <property type="term" value="F:acyltransferase activity, transferring groups other than amino-acyl groups"/>
    <property type="evidence" value="ECO:0007669"/>
    <property type="project" value="InterPro"/>
</dbReference>
<keyword evidence="1 4" id="KW-0808">Transferase</keyword>
<evidence type="ECO:0000259" key="3">
    <source>
        <dbReference type="PROSITE" id="PS51186"/>
    </source>
</evidence>
<dbReference type="SUPFAM" id="SSF55729">
    <property type="entry name" value="Acyl-CoA N-acyltransferases (Nat)"/>
    <property type="match status" value="2"/>
</dbReference>
<evidence type="ECO:0000256" key="2">
    <source>
        <dbReference type="ARBA" id="ARBA00023315"/>
    </source>
</evidence>
<keyword evidence="5" id="KW-1185">Reference proteome</keyword>
<protein>
    <submittedName>
        <fullName evidence="4">GNAT family N-acetyltransferase</fullName>
    </submittedName>
</protein>
<dbReference type="Gene3D" id="3.40.630.30">
    <property type="match status" value="1"/>
</dbReference>
<dbReference type="KEGG" id="lyk:FLP23_11650"/>
<organism evidence="4 5">
    <name type="scientific">Protaetiibacter larvae</name>
    <dbReference type="NCBI Taxonomy" id="2592654"/>
    <lineage>
        <taxon>Bacteria</taxon>
        <taxon>Bacillati</taxon>
        <taxon>Actinomycetota</taxon>
        <taxon>Actinomycetes</taxon>
        <taxon>Micrococcales</taxon>
        <taxon>Microbacteriaceae</taxon>
        <taxon>Protaetiibacter</taxon>
    </lineage>
</organism>
<dbReference type="InterPro" id="IPR016181">
    <property type="entry name" value="Acyl_CoA_acyltransferase"/>
</dbReference>
<gene>
    <name evidence="4" type="ORF">FLP23_11650</name>
</gene>
<dbReference type="Proteomes" id="UP000322159">
    <property type="component" value="Chromosome"/>
</dbReference>
<dbReference type="CDD" id="cd04301">
    <property type="entry name" value="NAT_SF"/>
    <property type="match status" value="1"/>
</dbReference>
<dbReference type="PROSITE" id="PS51186">
    <property type="entry name" value="GNAT"/>
    <property type="match status" value="1"/>
</dbReference>
<dbReference type="AlphaFoldDB" id="A0A5C1YAY8"/>
<evidence type="ECO:0000313" key="4">
    <source>
        <dbReference type="EMBL" id="QEO10598.1"/>
    </source>
</evidence>
<dbReference type="PANTHER" id="PTHR43877:SF1">
    <property type="entry name" value="ACETYLTRANSFERASE"/>
    <property type="match status" value="1"/>
</dbReference>
<dbReference type="PANTHER" id="PTHR43877">
    <property type="entry name" value="AMINOALKYLPHOSPHONATE N-ACETYLTRANSFERASE-RELATED-RELATED"/>
    <property type="match status" value="1"/>
</dbReference>
<name>A0A5C1YAY8_9MICO</name>
<reference evidence="4 5" key="1">
    <citation type="submission" date="2019-09" db="EMBL/GenBank/DDBJ databases">
        <title>Genome sequencing of strain KACC 19322.</title>
        <authorList>
            <person name="Heo J."/>
            <person name="Kim S.-J."/>
            <person name="Kim J.-S."/>
            <person name="Hong S.-B."/>
            <person name="Kwon S.-W."/>
        </authorList>
    </citation>
    <scope>NUCLEOTIDE SEQUENCE [LARGE SCALE GENOMIC DNA]</scope>
    <source>
        <strain evidence="4 5">KACC 19322</strain>
    </source>
</reference>
<dbReference type="OrthoDB" id="4119890at2"/>
<accession>A0A5C1YAY8</accession>
<keyword evidence="2" id="KW-0012">Acyltransferase</keyword>
<dbReference type="Pfam" id="PF00583">
    <property type="entry name" value="Acetyltransf_1"/>
    <property type="match status" value="1"/>
</dbReference>
<evidence type="ECO:0000313" key="5">
    <source>
        <dbReference type="Proteomes" id="UP000322159"/>
    </source>
</evidence>
<evidence type="ECO:0000256" key="1">
    <source>
        <dbReference type="ARBA" id="ARBA00022679"/>
    </source>
</evidence>
<sequence>MHPATSSSLAASLYASVRTRCSDARRAAAISAACGAALQRSTRMPHAGGMGEILIDEVPLPATLVDDPHADDFVATVDIRNLVEEAGYGTVDVRVTPERLLGYLTDPFEPHRLFVARADGRIVARGLYETLADPDSTACWIDVRVHPDHRRRGVGTALADHLEALARAEGRSHAIVYIVSPDGPGPRLPSPTGAGSLPAANPEVRFLRRRGYRLEQVVRASRLPLPLDAAELAVRVRAARARSGDGYRVHRWEGPTPARFLDDVAVLLTRMSTDAPQSGLDEPEDVWTAERVARHETHTTADGAGLLTAAVEHLASSRLVGFTQLGLPADRIRPVDQFDTLVLREHRGHALGMLLKLENLAELASRHPGRPSVLTWNAEENRHMLAVNEEIGFQPMGYEGAWRLDLD</sequence>
<dbReference type="InterPro" id="IPR000182">
    <property type="entry name" value="GNAT_dom"/>
</dbReference>
<feature type="domain" description="N-acetyltransferase" evidence="3">
    <location>
        <begin position="63"/>
        <end position="237"/>
    </location>
</feature>
<proteinExistence type="predicted"/>
<dbReference type="EMBL" id="CP043504">
    <property type="protein sequence ID" value="QEO10598.1"/>
    <property type="molecule type" value="Genomic_DNA"/>
</dbReference>